<protein>
    <submittedName>
        <fullName evidence="1">Uncharacterized protein</fullName>
    </submittedName>
</protein>
<name>A0A6N2YN27_9FIRM</name>
<dbReference type="AlphaFoldDB" id="A0A6N2YN27"/>
<proteinExistence type="predicted"/>
<reference evidence="1" key="1">
    <citation type="submission" date="2019-11" db="EMBL/GenBank/DDBJ databases">
        <authorList>
            <person name="Feng L."/>
        </authorList>
    </citation>
    <scope>NUCLEOTIDE SEQUENCE</scope>
    <source>
        <strain evidence="1">IbartlettiiLFYP30</strain>
    </source>
</reference>
<evidence type="ECO:0000313" key="1">
    <source>
        <dbReference type="EMBL" id="VYT68271.1"/>
    </source>
</evidence>
<accession>A0A6N2YN27</accession>
<dbReference type="EMBL" id="CACRUE010000006">
    <property type="protein sequence ID" value="VYT68271.1"/>
    <property type="molecule type" value="Genomic_DNA"/>
</dbReference>
<organism evidence="1">
    <name type="scientific">Intestinibacter bartlettii</name>
    <dbReference type="NCBI Taxonomy" id="261299"/>
    <lineage>
        <taxon>Bacteria</taxon>
        <taxon>Bacillati</taxon>
        <taxon>Bacillota</taxon>
        <taxon>Clostridia</taxon>
        <taxon>Peptostreptococcales</taxon>
        <taxon>Peptostreptococcaceae</taxon>
        <taxon>Intestinibacter</taxon>
    </lineage>
</organism>
<dbReference type="RefSeq" id="WP_024037074.1">
    <property type="nucleotide sequence ID" value="NZ_CACRUE010000006.1"/>
</dbReference>
<gene>
    <name evidence="1" type="ORF">IBLFYP30_00903</name>
</gene>
<sequence>MDLITYDNAQKVKDILLKGNLDNKSINLEFKNINAKVNINELTEVEKSQIFIDENVDMFWFINSLNEEDTYLCVDINGHKEELYMNIGNWGDYKYNIKNMHIALGTTTNKFGSGKEYFSQIEISQALEDENYIYIVKNITDLAGKGCISRINTGLKNDKGKKYERRTRLVNRLNSEVLVHNTKDWMVISKINKQDLQNNDKFNSICYKLIRDIINYSFTIEDIIAEDKLK</sequence>